<feature type="domain" description="ABC transporter" evidence="4">
    <location>
        <begin position="4"/>
        <end position="229"/>
    </location>
</feature>
<dbReference type="CDD" id="cd03230">
    <property type="entry name" value="ABC_DR_subfamily_A"/>
    <property type="match status" value="1"/>
</dbReference>
<dbReference type="RefSeq" id="WP_388038737.1">
    <property type="nucleotide sequence ID" value="NZ_JBHUEK010000018.1"/>
</dbReference>
<keyword evidence="2" id="KW-0547">Nucleotide-binding</keyword>
<dbReference type="Proteomes" id="UP001597227">
    <property type="component" value="Unassembled WGS sequence"/>
</dbReference>
<accession>A0ABW4MR85</accession>
<dbReference type="PANTHER" id="PTHR42939">
    <property type="entry name" value="ABC TRANSPORTER ATP-BINDING PROTEIN ALBC-RELATED"/>
    <property type="match status" value="1"/>
</dbReference>
<comment type="caution">
    <text evidence="5">The sequence shown here is derived from an EMBL/GenBank/DDBJ whole genome shotgun (WGS) entry which is preliminary data.</text>
</comment>
<evidence type="ECO:0000256" key="1">
    <source>
        <dbReference type="ARBA" id="ARBA00022448"/>
    </source>
</evidence>
<proteinExistence type="predicted"/>
<dbReference type="PANTHER" id="PTHR42939:SF1">
    <property type="entry name" value="ABC TRANSPORTER ATP-BINDING PROTEIN ALBC-RELATED"/>
    <property type="match status" value="1"/>
</dbReference>
<keyword evidence="3 5" id="KW-0067">ATP-binding</keyword>
<dbReference type="EMBL" id="JBHUEK010000018">
    <property type="protein sequence ID" value="MFD1779500.1"/>
    <property type="molecule type" value="Genomic_DNA"/>
</dbReference>
<dbReference type="PROSITE" id="PS50893">
    <property type="entry name" value="ABC_TRANSPORTER_2"/>
    <property type="match status" value="1"/>
</dbReference>
<organism evidence="5 6">
    <name type="scientific">Fredinandcohnia salidurans</name>
    <dbReference type="NCBI Taxonomy" id="2595041"/>
    <lineage>
        <taxon>Bacteria</taxon>
        <taxon>Bacillati</taxon>
        <taxon>Bacillota</taxon>
        <taxon>Bacilli</taxon>
        <taxon>Bacillales</taxon>
        <taxon>Bacillaceae</taxon>
        <taxon>Fredinandcohnia</taxon>
    </lineage>
</organism>
<dbReference type="SUPFAM" id="SSF52540">
    <property type="entry name" value="P-loop containing nucleoside triphosphate hydrolases"/>
    <property type="match status" value="1"/>
</dbReference>
<keyword evidence="6" id="KW-1185">Reference proteome</keyword>
<evidence type="ECO:0000313" key="6">
    <source>
        <dbReference type="Proteomes" id="UP001597227"/>
    </source>
</evidence>
<dbReference type="SMART" id="SM00382">
    <property type="entry name" value="AAA"/>
    <property type="match status" value="1"/>
</dbReference>
<keyword evidence="1" id="KW-0813">Transport</keyword>
<dbReference type="InterPro" id="IPR027417">
    <property type="entry name" value="P-loop_NTPase"/>
</dbReference>
<dbReference type="InterPro" id="IPR003439">
    <property type="entry name" value="ABC_transporter-like_ATP-bd"/>
</dbReference>
<evidence type="ECO:0000256" key="2">
    <source>
        <dbReference type="ARBA" id="ARBA00022741"/>
    </source>
</evidence>
<dbReference type="GO" id="GO:0005524">
    <property type="term" value="F:ATP binding"/>
    <property type="evidence" value="ECO:0007669"/>
    <property type="project" value="UniProtKB-KW"/>
</dbReference>
<dbReference type="InterPro" id="IPR003593">
    <property type="entry name" value="AAA+_ATPase"/>
</dbReference>
<protein>
    <submittedName>
        <fullName evidence="5">ABC transporter ATP-binding protein</fullName>
    </submittedName>
</protein>
<sequence>MNAIEFQNVSKLYGGFKALDNLTFTIEPNTITGVIGRNGAGKTTLLKTIAGYYPVSSGEVRVFSEDPFNNLKISSNLIFIDDNMAFPPWLNLTELLDASAKFYPNWDGELAKRLFDYFDFNPKQLHHHLSKGMKSTFNMIIGLSSRCPITIFDEPTTGMDAAIRKDFYKALLKDYIAHPRTILFSSHLLNEIDSILENVLLIRNGSVALHESIDDLKEFAVGLRGKSTVIEKVTKGMEVIYVEDFGNDYTYSVVKDVYPDATWLEAKKLGIELTPVATEDLCVYLTSKNKGGINDVFN</sequence>
<evidence type="ECO:0000259" key="4">
    <source>
        <dbReference type="PROSITE" id="PS50893"/>
    </source>
</evidence>
<dbReference type="Pfam" id="PF00005">
    <property type="entry name" value="ABC_tran"/>
    <property type="match status" value="1"/>
</dbReference>
<dbReference type="Gene3D" id="3.40.50.300">
    <property type="entry name" value="P-loop containing nucleotide triphosphate hydrolases"/>
    <property type="match status" value="1"/>
</dbReference>
<dbReference type="InterPro" id="IPR051782">
    <property type="entry name" value="ABC_Transporter_VariousFunc"/>
</dbReference>
<name>A0ABW4MR85_9BACI</name>
<reference evidence="6" key="1">
    <citation type="journal article" date="2019" name="Int. J. Syst. Evol. Microbiol.">
        <title>The Global Catalogue of Microorganisms (GCM) 10K type strain sequencing project: providing services to taxonomists for standard genome sequencing and annotation.</title>
        <authorList>
            <consortium name="The Broad Institute Genomics Platform"/>
            <consortium name="The Broad Institute Genome Sequencing Center for Infectious Disease"/>
            <person name="Wu L."/>
            <person name="Ma J."/>
        </authorList>
    </citation>
    <scope>NUCLEOTIDE SEQUENCE [LARGE SCALE GENOMIC DNA]</scope>
    <source>
        <strain evidence="6">CCUG 15531</strain>
    </source>
</reference>
<evidence type="ECO:0000256" key="3">
    <source>
        <dbReference type="ARBA" id="ARBA00022840"/>
    </source>
</evidence>
<evidence type="ECO:0000313" key="5">
    <source>
        <dbReference type="EMBL" id="MFD1779500.1"/>
    </source>
</evidence>
<gene>
    <name evidence="5" type="ORF">ACFSFW_12530</name>
</gene>